<dbReference type="CDD" id="cd17546">
    <property type="entry name" value="REC_hyHK_CKI1_RcsC-like"/>
    <property type="match status" value="1"/>
</dbReference>
<dbReference type="SMART" id="SM00448">
    <property type="entry name" value="REC"/>
    <property type="match status" value="1"/>
</dbReference>
<evidence type="ECO:0000256" key="6">
    <source>
        <dbReference type="PROSITE-ProRule" id="PRU00169"/>
    </source>
</evidence>
<dbReference type="GO" id="GO:0000155">
    <property type="term" value="F:phosphorelay sensor kinase activity"/>
    <property type="evidence" value="ECO:0007669"/>
    <property type="project" value="TreeGrafter"/>
</dbReference>
<dbReference type="Proteomes" id="UP000249354">
    <property type="component" value="Unassembled WGS sequence"/>
</dbReference>
<sequence length="397" mass="43174">MFQPAAKEKGIRLEVVRSPHLPQIIFGDRLKLRQVLINLLSNAIKFTVAGKITLSAADAATDTTDSPKAQLFTFSVTDTGAGISEVDQSRLFEAFGQTESGLAAHQGTGLGLAISTEYAQIMGGQLDVKSTVGKGSTFSLSLIAAPVKASIEAADAQLLNRKITGIAPNQPPYRILVVDDVSLNRKLLCQLLTNVGFDVQEANDGEAAIAQWQDWRPHLIWMDMRMPKVSGVEATQRIKALDVGQRTLILALSASAFEENKETAIASGCDDFVRKPIQASEIFEKMAQHLGVRYLYEDTDEALSLLDDEPITPEMFTRTTAAWRYALTQAVLDLDDEAILQMAALPETEEAIATALQKCVQNIAYKKLLQLLQEAEAVSSSTSSPLCNCSKRCRNAS</sequence>
<dbReference type="InterPro" id="IPR004358">
    <property type="entry name" value="Sig_transdc_His_kin-like_C"/>
</dbReference>
<dbReference type="InterPro" id="IPR011006">
    <property type="entry name" value="CheY-like_superfamily"/>
</dbReference>
<dbReference type="Gene3D" id="3.30.565.10">
    <property type="entry name" value="Histidine kinase-like ATPase, C-terminal domain"/>
    <property type="match status" value="1"/>
</dbReference>
<dbReference type="SMART" id="SM00387">
    <property type="entry name" value="HATPase_c"/>
    <property type="match status" value="1"/>
</dbReference>
<evidence type="ECO:0000256" key="1">
    <source>
        <dbReference type="ARBA" id="ARBA00000085"/>
    </source>
</evidence>
<comment type="catalytic activity">
    <reaction evidence="1">
        <text>ATP + protein L-histidine = ADP + protein N-phospho-L-histidine.</text>
        <dbReference type="EC" id="2.7.13.3"/>
    </reaction>
</comment>
<dbReference type="Gene3D" id="3.40.50.2300">
    <property type="match status" value="1"/>
</dbReference>
<evidence type="ECO:0000259" key="7">
    <source>
        <dbReference type="PROSITE" id="PS50109"/>
    </source>
</evidence>
<dbReference type="Pfam" id="PF00072">
    <property type="entry name" value="Response_reg"/>
    <property type="match status" value="1"/>
</dbReference>
<gene>
    <name evidence="9" type="ORF">DCF25_12690</name>
</gene>
<protein>
    <recommendedName>
        <fullName evidence="2">histidine kinase</fullName>
        <ecNumber evidence="2">2.7.13.3</ecNumber>
    </recommendedName>
</protein>
<evidence type="ECO:0000256" key="4">
    <source>
        <dbReference type="ARBA" id="ARBA00022777"/>
    </source>
</evidence>
<evidence type="ECO:0000313" key="10">
    <source>
        <dbReference type="Proteomes" id="UP000249354"/>
    </source>
</evidence>
<name>A0A2W4U8B9_9CYAN</name>
<dbReference type="PANTHER" id="PTHR43047:SF72">
    <property type="entry name" value="OSMOSENSING HISTIDINE PROTEIN KINASE SLN1"/>
    <property type="match status" value="1"/>
</dbReference>
<dbReference type="AlphaFoldDB" id="A0A2W4U8B9"/>
<proteinExistence type="predicted"/>
<evidence type="ECO:0000256" key="5">
    <source>
        <dbReference type="ARBA" id="ARBA00023012"/>
    </source>
</evidence>
<organism evidence="9 10">
    <name type="scientific">Leptolyngbya foveolarum</name>
    <dbReference type="NCBI Taxonomy" id="47253"/>
    <lineage>
        <taxon>Bacteria</taxon>
        <taxon>Bacillati</taxon>
        <taxon>Cyanobacteriota</taxon>
        <taxon>Cyanophyceae</taxon>
        <taxon>Leptolyngbyales</taxon>
        <taxon>Leptolyngbyaceae</taxon>
        <taxon>Leptolyngbya group</taxon>
        <taxon>Leptolyngbya</taxon>
    </lineage>
</organism>
<dbReference type="InterPro" id="IPR005467">
    <property type="entry name" value="His_kinase_dom"/>
</dbReference>
<dbReference type="PANTHER" id="PTHR43047">
    <property type="entry name" value="TWO-COMPONENT HISTIDINE PROTEIN KINASE"/>
    <property type="match status" value="1"/>
</dbReference>
<reference evidence="9 10" key="2">
    <citation type="submission" date="2018-06" db="EMBL/GenBank/DDBJ databases">
        <title>Metagenomic assembly of (sub)arctic Cyanobacteria and their associated microbiome from non-axenic cultures.</title>
        <authorList>
            <person name="Baurain D."/>
        </authorList>
    </citation>
    <scope>NUCLEOTIDE SEQUENCE [LARGE SCALE GENOMIC DNA]</scope>
    <source>
        <strain evidence="9">ULC129bin1</strain>
    </source>
</reference>
<keyword evidence="4 9" id="KW-0418">Kinase</keyword>
<dbReference type="PROSITE" id="PS50110">
    <property type="entry name" value="RESPONSE_REGULATORY"/>
    <property type="match status" value="1"/>
</dbReference>
<dbReference type="SUPFAM" id="SSF55874">
    <property type="entry name" value="ATPase domain of HSP90 chaperone/DNA topoisomerase II/histidine kinase"/>
    <property type="match status" value="1"/>
</dbReference>
<feature type="modified residue" description="4-aspartylphosphate" evidence="6">
    <location>
        <position position="223"/>
    </location>
</feature>
<feature type="domain" description="Histidine kinase" evidence="7">
    <location>
        <begin position="1"/>
        <end position="146"/>
    </location>
</feature>
<evidence type="ECO:0000259" key="8">
    <source>
        <dbReference type="PROSITE" id="PS50110"/>
    </source>
</evidence>
<dbReference type="GO" id="GO:0009927">
    <property type="term" value="F:histidine phosphotransfer kinase activity"/>
    <property type="evidence" value="ECO:0007669"/>
    <property type="project" value="TreeGrafter"/>
</dbReference>
<evidence type="ECO:0000256" key="2">
    <source>
        <dbReference type="ARBA" id="ARBA00012438"/>
    </source>
</evidence>
<keyword evidence="3" id="KW-0808">Transferase</keyword>
<evidence type="ECO:0000313" key="9">
    <source>
        <dbReference type="EMBL" id="PZO16334.1"/>
    </source>
</evidence>
<dbReference type="EMBL" id="QBMC01000082">
    <property type="protein sequence ID" value="PZO16334.1"/>
    <property type="molecule type" value="Genomic_DNA"/>
</dbReference>
<comment type="caution">
    <text evidence="9">The sequence shown here is derived from an EMBL/GenBank/DDBJ whole genome shotgun (WGS) entry which is preliminary data.</text>
</comment>
<keyword evidence="5" id="KW-0902">Two-component regulatory system</keyword>
<evidence type="ECO:0000256" key="3">
    <source>
        <dbReference type="ARBA" id="ARBA00022679"/>
    </source>
</evidence>
<feature type="domain" description="Response regulatory" evidence="8">
    <location>
        <begin position="174"/>
        <end position="290"/>
    </location>
</feature>
<dbReference type="EC" id="2.7.13.3" evidence="2"/>
<dbReference type="SUPFAM" id="SSF52172">
    <property type="entry name" value="CheY-like"/>
    <property type="match status" value="1"/>
</dbReference>
<reference evidence="10" key="1">
    <citation type="submission" date="2018-04" db="EMBL/GenBank/DDBJ databases">
        <authorList>
            <person name="Cornet L."/>
        </authorList>
    </citation>
    <scope>NUCLEOTIDE SEQUENCE [LARGE SCALE GENOMIC DNA]</scope>
</reference>
<dbReference type="InterPro" id="IPR003594">
    <property type="entry name" value="HATPase_dom"/>
</dbReference>
<dbReference type="Pfam" id="PF02518">
    <property type="entry name" value="HATPase_c"/>
    <property type="match status" value="1"/>
</dbReference>
<dbReference type="GO" id="GO:0005886">
    <property type="term" value="C:plasma membrane"/>
    <property type="evidence" value="ECO:0007669"/>
    <property type="project" value="TreeGrafter"/>
</dbReference>
<dbReference type="CDD" id="cd16922">
    <property type="entry name" value="HATPase_EvgS-ArcB-TorS-like"/>
    <property type="match status" value="1"/>
</dbReference>
<accession>A0A2W4U8B9</accession>
<keyword evidence="6" id="KW-0597">Phosphoprotein</keyword>
<dbReference type="PRINTS" id="PR00344">
    <property type="entry name" value="BCTRLSENSOR"/>
</dbReference>
<dbReference type="InterPro" id="IPR001789">
    <property type="entry name" value="Sig_transdc_resp-reg_receiver"/>
</dbReference>
<dbReference type="PROSITE" id="PS50109">
    <property type="entry name" value="HIS_KIN"/>
    <property type="match status" value="1"/>
</dbReference>
<dbReference type="InterPro" id="IPR036890">
    <property type="entry name" value="HATPase_C_sf"/>
</dbReference>